<dbReference type="InterPro" id="IPR004358">
    <property type="entry name" value="Sig_transdc_His_kin-like_C"/>
</dbReference>
<keyword evidence="8" id="KW-1133">Transmembrane helix</keyword>
<dbReference type="PRINTS" id="PR00344">
    <property type="entry name" value="BCTRLSENSOR"/>
</dbReference>
<protein>
    <recommendedName>
        <fullName evidence="2">histidine kinase</fullName>
        <ecNumber evidence="2">2.7.13.3</ecNumber>
    </recommendedName>
</protein>
<evidence type="ECO:0000256" key="7">
    <source>
        <dbReference type="ARBA" id="ARBA00023012"/>
    </source>
</evidence>
<dbReference type="OrthoDB" id="1931120at2"/>
<name>A0A0A2E568_9PORP</name>
<evidence type="ECO:0000256" key="3">
    <source>
        <dbReference type="ARBA" id="ARBA00022679"/>
    </source>
</evidence>
<dbReference type="SUPFAM" id="SSF47384">
    <property type="entry name" value="Homodimeric domain of signal transducing histidine kinase"/>
    <property type="match status" value="1"/>
</dbReference>
<dbReference type="GO" id="GO:0005524">
    <property type="term" value="F:ATP binding"/>
    <property type="evidence" value="ECO:0007669"/>
    <property type="project" value="UniProtKB-KW"/>
</dbReference>
<keyword evidence="11" id="KW-1185">Reference proteome</keyword>
<dbReference type="PROSITE" id="PS50109">
    <property type="entry name" value="HIS_KIN"/>
    <property type="match status" value="1"/>
</dbReference>
<dbReference type="InterPro" id="IPR036097">
    <property type="entry name" value="HisK_dim/P_sf"/>
</dbReference>
<evidence type="ECO:0000256" key="1">
    <source>
        <dbReference type="ARBA" id="ARBA00000085"/>
    </source>
</evidence>
<evidence type="ECO:0000256" key="4">
    <source>
        <dbReference type="ARBA" id="ARBA00022741"/>
    </source>
</evidence>
<comment type="caution">
    <text evidence="10">The sequence shown here is derived from an EMBL/GenBank/DDBJ whole genome shotgun (WGS) entry which is preliminary data.</text>
</comment>
<dbReference type="PANTHER" id="PTHR43065">
    <property type="entry name" value="SENSOR HISTIDINE KINASE"/>
    <property type="match status" value="1"/>
</dbReference>
<evidence type="ECO:0000256" key="2">
    <source>
        <dbReference type="ARBA" id="ARBA00012438"/>
    </source>
</evidence>
<dbReference type="GO" id="GO:0000155">
    <property type="term" value="F:phosphorelay sensor kinase activity"/>
    <property type="evidence" value="ECO:0007669"/>
    <property type="project" value="InterPro"/>
</dbReference>
<evidence type="ECO:0000256" key="5">
    <source>
        <dbReference type="ARBA" id="ARBA00022777"/>
    </source>
</evidence>
<keyword evidence="4" id="KW-0547">Nucleotide-binding</keyword>
<keyword evidence="5" id="KW-0418">Kinase</keyword>
<keyword evidence="8" id="KW-0812">Transmembrane</keyword>
<evidence type="ECO:0000256" key="8">
    <source>
        <dbReference type="SAM" id="Phobius"/>
    </source>
</evidence>
<dbReference type="InterPro" id="IPR036890">
    <property type="entry name" value="HATPase_C_sf"/>
</dbReference>
<comment type="catalytic activity">
    <reaction evidence="1">
        <text>ATP + protein L-histidine = ADP + protein N-phospho-L-histidine.</text>
        <dbReference type="EC" id="2.7.13.3"/>
    </reaction>
</comment>
<organism evidence="10 11">
    <name type="scientific">Porphyromonas macacae</name>
    <dbReference type="NCBI Taxonomy" id="28115"/>
    <lineage>
        <taxon>Bacteria</taxon>
        <taxon>Pseudomonadati</taxon>
        <taxon>Bacteroidota</taxon>
        <taxon>Bacteroidia</taxon>
        <taxon>Bacteroidales</taxon>
        <taxon>Porphyromonadaceae</taxon>
        <taxon>Porphyromonas</taxon>
    </lineage>
</organism>
<dbReference type="Gene3D" id="1.10.287.130">
    <property type="match status" value="1"/>
</dbReference>
<reference evidence="10 11" key="1">
    <citation type="submission" date="2014-09" db="EMBL/GenBank/DDBJ databases">
        <title>Draft Genome Sequence of Porphyromonas macacae COT-192_OH2859.</title>
        <authorList>
            <person name="Wallis C."/>
            <person name="Deusch O."/>
            <person name="O'Flynn C."/>
            <person name="Davis I."/>
            <person name="Horsfall A."/>
            <person name="Kirkwood N."/>
            <person name="Harris S."/>
            <person name="Eisen J.A."/>
            <person name="Coil D.A."/>
            <person name="Darling A.E."/>
            <person name="Jospin G."/>
            <person name="Alexiev A."/>
        </authorList>
    </citation>
    <scope>NUCLEOTIDE SEQUENCE [LARGE SCALE GENOMIC DNA]</scope>
    <source>
        <strain evidence="11">COT-192 OH2859</strain>
    </source>
</reference>
<dbReference type="Gene3D" id="6.10.340.10">
    <property type="match status" value="1"/>
</dbReference>
<gene>
    <name evidence="10" type="ORF">HQ47_06120</name>
</gene>
<dbReference type="EC" id="2.7.13.3" evidence="2"/>
<proteinExistence type="predicted"/>
<evidence type="ECO:0000259" key="9">
    <source>
        <dbReference type="PROSITE" id="PS50109"/>
    </source>
</evidence>
<dbReference type="AlphaFoldDB" id="A0A0A2E568"/>
<evidence type="ECO:0000313" key="11">
    <source>
        <dbReference type="Proteomes" id="UP000030103"/>
    </source>
</evidence>
<dbReference type="Pfam" id="PF02518">
    <property type="entry name" value="HATPase_c"/>
    <property type="match status" value="1"/>
</dbReference>
<dbReference type="Gene3D" id="3.30.565.10">
    <property type="entry name" value="Histidine kinase-like ATPase, C-terminal domain"/>
    <property type="match status" value="1"/>
</dbReference>
<dbReference type="SMART" id="SM00387">
    <property type="entry name" value="HATPase_c"/>
    <property type="match status" value="1"/>
</dbReference>
<dbReference type="SUPFAM" id="SSF55874">
    <property type="entry name" value="ATPase domain of HSP90 chaperone/DNA topoisomerase II/histidine kinase"/>
    <property type="match status" value="1"/>
</dbReference>
<dbReference type="Proteomes" id="UP000030103">
    <property type="component" value="Unassembled WGS sequence"/>
</dbReference>
<dbReference type="InterPro" id="IPR003594">
    <property type="entry name" value="HATPase_dom"/>
</dbReference>
<evidence type="ECO:0000256" key="6">
    <source>
        <dbReference type="ARBA" id="ARBA00022840"/>
    </source>
</evidence>
<keyword evidence="6" id="KW-0067">ATP-binding</keyword>
<keyword evidence="3" id="KW-0808">Transferase</keyword>
<dbReference type="STRING" id="28115.HQ47_06120"/>
<feature type="transmembrane region" description="Helical" evidence="8">
    <location>
        <begin position="12"/>
        <end position="29"/>
    </location>
</feature>
<evidence type="ECO:0000313" key="10">
    <source>
        <dbReference type="EMBL" id="KGN74038.1"/>
    </source>
</evidence>
<dbReference type="EMBL" id="JRFA01000016">
    <property type="protein sequence ID" value="KGN74038.1"/>
    <property type="molecule type" value="Genomic_DNA"/>
</dbReference>
<dbReference type="InterPro" id="IPR005467">
    <property type="entry name" value="His_kinase_dom"/>
</dbReference>
<dbReference type="RefSeq" id="WP_036874010.1">
    <property type="nucleotide sequence ID" value="NZ_JRFA01000016.1"/>
</dbReference>
<feature type="transmembrane region" description="Helical" evidence="8">
    <location>
        <begin position="35"/>
        <end position="53"/>
    </location>
</feature>
<keyword evidence="7" id="KW-0902">Two-component regulatory system</keyword>
<sequence length="341" mass="38912">MIKYRKKYIATFGLKIAAIVVLAFLSVWLVYRSLYISASFVFLLIIALAVSIYRARLQLIRRITEAIRSIRADDFSSRLVSEEATSGKEMQKLMEEMNEALAHFRTHTHEAVEQEAETAAWQKLISVLTHEIMNSMTPIISLSETMSERQAKSLPEDYETMRSAMEIIHRRSEGLLAFINNYRRLTRLPEPKIATEPLEPLFSTLHRLLKTEGIRFDYEVYPDTLTLDADREMLEQMLINLIRNAGEAATDTSQEIEIKIRAQMTEQGVQITVRNNGPEIPPDTLERIFIPFYSTKAGGSGIGLSLCRQIMHKHGGSISATSAPGNTSFILRFPRHKDFMR</sequence>
<keyword evidence="8" id="KW-0472">Membrane</keyword>
<accession>A0A0A2E568</accession>
<dbReference type="eggNOG" id="COG5000">
    <property type="taxonomic scope" value="Bacteria"/>
</dbReference>
<dbReference type="PANTHER" id="PTHR43065:SF46">
    <property type="entry name" value="C4-DICARBOXYLATE TRANSPORT SENSOR PROTEIN DCTB"/>
    <property type="match status" value="1"/>
</dbReference>
<feature type="domain" description="Histidine kinase" evidence="9">
    <location>
        <begin position="127"/>
        <end position="337"/>
    </location>
</feature>